<keyword evidence="4" id="KW-1185">Reference proteome</keyword>
<dbReference type="KEGG" id="emt:CPZ25_006220"/>
<dbReference type="PANTHER" id="PTHR30388">
    <property type="entry name" value="ALDEHYDE OXIDOREDUCTASE MOLYBDENUM COFACTOR ASSEMBLY PROTEIN"/>
    <property type="match status" value="1"/>
</dbReference>
<dbReference type="InterPro" id="IPR003777">
    <property type="entry name" value="XdhC_CoxI"/>
</dbReference>
<organism evidence="3 4">
    <name type="scientific">Eubacterium maltosivorans</name>
    <dbReference type="NCBI Taxonomy" id="2041044"/>
    <lineage>
        <taxon>Bacteria</taxon>
        <taxon>Bacillati</taxon>
        <taxon>Bacillota</taxon>
        <taxon>Clostridia</taxon>
        <taxon>Eubacteriales</taxon>
        <taxon>Eubacteriaceae</taxon>
        <taxon>Eubacterium</taxon>
    </lineage>
</organism>
<dbReference type="InterPro" id="IPR052698">
    <property type="entry name" value="MoCofactor_Util/Proc"/>
</dbReference>
<evidence type="ECO:0000313" key="4">
    <source>
        <dbReference type="Proteomes" id="UP000218387"/>
    </source>
</evidence>
<sequence length="263" mass="28132">MNPKKLLEEQLKLEEAGRPYAVITIIRANGAVPRKSGKMLVTADGNSIGTIGGGSSELLAIQDAQACIRYGENAVKDYALNSENGMVCGGDFSVFIEVENPRPRLLLCGAGHVGTALMKAAHLAGFDITLVDTRAEDQIGDAILLADTYVPVEDFYKGIMALTIPAGAFIVITTYGHRFDKEALAAALTKKAAYLGMIGSRKKIAAVYEKLRSEGFTHEQLEAVYAPIGMDIGGETPEEIAISIVAEMLAVKYKRSGAHLKDL</sequence>
<accession>A0A4P9C6B2</accession>
<dbReference type="SUPFAM" id="SSF51735">
    <property type="entry name" value="NAD(P)-binding Rossmann-fold domains"/>
    <property type="match status" value="1"/>
</dbReference>
<evidence type="ECO:0000259" key="1">
    <source>
        <dbReference type="Pfam" id="PF02625"/>
    </source>
</evidence>
<dbReference type="InterPro" id="IPR036291">
    <property type="entry name" value="NAD(P)-bd_dom_sf"/>
</dbReference>
<reference evidence="3 4" key="1">
    <citation type="submission" date="2018-05" db="EMBL/GenBank/DDBJ databases">
        <title>Genome comparison of Eubacterium sp.</title>
        <authorList>
            <person name="Feng Y."/>
            <person name="Sanchez-Andrea I."/>
            <person name="Stams A.J.M."/>
            <person name="De Vos W.M."/>
        </authorList>
    </citation>
    <scope>NUCLEOTIDE SEQUENCE [LARGE SCALE GENOMIC DNA]</scope>
    <source>
        <strain evidence="3 4">YI</strain>
    </source>
</reference>
<evidence type="ECO:0000259" key="2">
    <source>
        <dbReference type="Pfam" id="PF13478"/>
    </source>
</evidence>
<dbReference type="EMBL" id="CP029487">
    <property type="protein sequence ID" value="QCT70937.1"/>
    <property type="molecule type" value="Genomic_DNA"/>
</dbReference>
<dbReference type="RefSeq" id="WP_096920017.1">
    <property type="nucleotide sequence ID" value="NZ_CP029487.1"/>
</dbReference>
<dbReference type="PANTHER" id="PTHR30388:SF6">
    <property type="entry name" value="XANTHINE DEHYDROGENASE SUBUNIT A-RELATED"/>
    <property type="match status" value="1"/>
</dbReference>
<dbReference type="AlphaFoldDB" id="A0A4P9C6B2"/>
<proteinExistence type="predicted"/>
<feature type="domain" description="XdhC- CoxI" evidence="1">
    <location>
        <begin position="15"/>
        <end position="78"/>
    </location>
</feature>
<dbReference type="Pfam" id="PF02625">
    <property type="entry name" value="XdhC_CoxI"/>
    <property type="match status" value="1"/>
</dbReference>
<evidence type="ECO:0000313" key="3">
    <source>
        <dbReference type="EMBL" id="QCT70937.1"/>
    </source>
</evidence>
<dbReference type="Gene3D" id="3.40.50.720">
    <property type="entry name" value="NAD(P)-binding Rossmann-like Domain"/>
    <property type="match status" value="1"/>
</dbReference>
<feature type="domain" description="XdhC Rossmann" evidence="2">
    <location>
        <begin position="105"/>
        <end position="248"/>
    </location>
</feature>
<dbReference type="Proteomes" id="UP000218387">
    <property type="component" value="Chromosome"/>
</dbReference>
<name>A0A4P9C6B2_EUBML</name>
<dbReference type="InterPro" id="IPR027051">
    <property type="entry name" value="XdhC_Rossmann_dom"/>
</dbReference>
<dbReference type="Pfam" id="PF13478">
    <property type="entry name" value="XdhC_C"/>
    <property type="match status" value="1"/>
</dbReference>
<gene>
    <name evidence="3" type="ORF">CPZ25_006220</name>
</gene>
<protein>
    <submittedName>
        <fullName evidence="3">Xanthine dehydrogenase</fullName>
    </submittedName>
</protein>